<dbReference type="AlphaFoldDB" id="A0A8X6S1E4"/>
<sequence>MYCNDFRHRSVNRLLCGYEPHIQRTPTILNYCAVLSWIVQETFDTTRYTFLFHPLTGCNSRIKGIVRGPPRDPSDGRENRRWSENFVKSGPQKVLPHKQNLDSNNLMNKFHSFNV</sequence>
<protein>
    <submittedName>
        <fullName evidence="1">Uncharacterized protein</fullName>
    </submittedName>
</protein>
<keyword evidence="2" id="KW-1185">Reference proteome</keyword>
<dbReference type="EMBL" id="BMAU01021219">
    <property type="protein sequence ID" value="GFY00276.1"/>
    <property type="molecule type" value="Genomic_DNA"/>
</dbReference>
<organism evidence="1 2">
    <name type="scientific">Trichonephila clavipes</name>
    <name type="common">Golden silk orbweaver</name>
    <name type="synonym">Nephila clavipes</name>
    <dbReference type="NCBI Taxonomy" id="2585209"/>
    <lineage>
        <taxon>Eukaryota</taxon>
        <taxon>Metazoa</taxon>
        <taxon>Ecdysozoa</taxon>
        <taxon>Arthropoda</taxon>
        <taxon>Chelicerata</taxon>
        <taxon>Arachnida</taxon>
        <taxon>Araneae</taxon>
        <taxon>Araneomorphae</taxon>
        <taxon>Entelegynae</taxon>
        <taxon>Araneoidea</taxon>
        <taxon>Nephilidae</taxon>
        <taxon>Trichonephila</taxon>
    </lineage>
</organism>
<gene>
    <name evidence="1" type="primary">NCL1_28088</name>
    <name evidence="1" type="ORF">TNCV_4710781</name>
</gene>
<comment type="caution">
    <text evidence="1">The sequence shown here is derived from an EMBL/GenBank/DDBJ whole genome shotgun (WGS) entry which is preliminary data.</text>
</comment>
<evidence type="ECO:0000313" key="1">
    <source>
        <dbReference type="EMBL" id="GFY00276.1"/>
    </source>
</evidence>
<name>A0A8X6S1E4_TRICX</name>
<accession>A0A8X6S1E4</accession>
<reference evidence="1" key="1">
    <citation type="submission" date="2020-08" db="EMBL/GenBank/DDBJ databases">
        <title>Multicomponent nature underlies the extraordinary mechanical properties of spider dragline silk.</title>
        <authorList>
            <person name="Kono N."/>
            <person name="Nakamura H."/>
            <person name="Mori M."/>
            <person name="Yoshida Y."/>
            <person name="Ohtoshi R."/>
            <person name="Malay A.D."/>
            <person name="Moran D.A.P."/>
            <person name="Tomita M."/>
            <person name="Numata K."/>
            <person name="Arakawa K."/>
        </authorList>
    </citation>
    <scope>NUCLEOTIDE SEQUENCE</scope>
</reference>
<dbReference type="Proteomes" id="UP000887159">
    <property type="component" value="Unassembled WGS sequence"/>
</dbReference>
<evidence type="ECO:0000313" key="2">
    <source>
        <dbReference type="Proteomes" id="UP000887159"/>
    </source>
</evidence>
<proteinExistence type="predicted"/>